<gene>
    <name evidence="1" type="ORF">HHK36_007887</name>
</gene>
<organism evidence="1 2">
    <name type="scientific">Tetracentron sinense</name>
    <name type="common">Spur-leaf</name>
    <dbReference type="NCBI Taxonomy" id="13715"/>
    <lineage>
        <taxon>Eukaryota</taxon>
        <taxon>Viridiplantae</taxon>
        <taxon>Streptophyta</taxon>
        <taxon>Embryophyta</taxon>
        <taxon>Tracheophyta</taxon>
        <taxon>Spermatophyta</taxon>
        <taxon>Magnoliopsida</taxon>
        <taxon>Trochodendrales</taxon>
        <taxon>Trochodendraceae</taxon>
        <taxon>Tetracentron</taxon>
    </lineage>
</organism>
<reference evidence="1 2" key="1">
    <citation type="submission" date="2020-04" db="EMBL/GenBank/DDBJ databases">
        <title>Plant Genome Project.</title>
        <authorList>
            <person name="Zhang R.-G."/>
        </authorList>
    </citation>
    <scope>NUCLEOTIDE SEQUENCE [LARGE SCALE GENOMIC DNA]</scope>
    <source>
        <strain evidence="1">YNK0</strain>
        <tissue evidence="1">Leaf</tissue>
    </source>
</reference>
<accession>A0A834ZHG8</accession>
<sequence length="175" mass="19623">MDRLIKKFGPINKGKKHLCLITNAQYPITEPYDEGTQEDLIDNIAAQMTAHGMRLDCIIVRGKLNGDANKRILDANDHLFNQFAKKTSAKMVHFNSRTSLLGALRTRNISPSFQSVVFKEVGTVDPVTMTISIFLQFFDIGINVALLSQMFEHKCSRGACRMGNVGPSWMQMSLE</sequence>
<evidence type="ECO:0000313" key="1">
    <source>
        <dbReference type="EMBL" id="KAF8405810.1"/>
    </source>
</evidence>
<dbReference type="Proteomes" id="UP000655225">
    <property type="component" value="Unassembled WGS sequence"/>
</dbReference>
<dbReference type="AlphaFoldDB" id="A0A834ZHG8"/>
<dbReference type="InterPro" id="IPR036465">
    <property type="entry name" value="vWFA_dom_sf"/>
</dbReference>
<dbReference type="EMBL" id="JABCRI010000005">
    <property type="protein sequence ID" value="KAF8405810.1"/>
    <property type="molecule type" value="Genomic_DNA"/>
</dbReference>
<dbReference type="OrthoDB" id="30826at2759"/>
<keyword evidence="2" id="KW-1185">Reference proteome</keyword>
<protein>
    <submittedName>
        <fullName evidence="1">Uncharacterized protein</fullName>
    </submittedName>
</protein>
<evidence type="ECO:0000313" key="2">
    <source>
        <dbReference type="Proteomes" id="UP000655225"/>
    </source>
</evidence>
<name>A0A834ZHG8_TETSI</name>
<dbReference type="OMA" id="QMEGHDI"/>
<dbReference type="Gene3D" id="3.40.50.410">
    <property type="entry name" value="von Willebrand factor, type A domain"/>
    <property type="match status" value="1"/>
</dbReference>
<comment type="caution">
    <text evidence="1">The sequence shown here is derived from an EMBL/GenBank/DDBJ whole genome shotgun (WGS) entry which is preliminary data.</text>
</comment>
<proteinExistence type="predicted"/>